<gene>
    <name evidence="1" type="ORF">LCGC14_2937040</name>
</gene>
<proteinExistence type="predicted"/>
<comment type="caution">
    <text evidence="1">The sequence shown here is derived from an EMBL/GenBank/DDBJ whole genome shotgun (WGS) entry which is preliminary data.</text>
</comment>
<protein>
    <submittedName>
        <fullName evidence="1">Uncharacterized protein</fullName>
    </submittedName>
</protein>
<dbReference type="EMBL" id="LAZR01058798">
    <property type="protein sequence ID" value="KKK69140.1"/>
    <property type="molecule type" value="Genomic_DNA"/>
</dbReference>
<name>A0A0F8Y688_9ZZZZ</name>
<reference evidence="1" key="1">
    <citation type="journal article" date="2015" name="Nature">
        <title>Complex archaea that bridge the gap between prokaryotes and eukaryotes.</title>
        <authorList>
            <person name="Spang A."/>
            <person name="Saw J.H."/>
            <person name="Jorgensen S.L."/>
            <person name="Zaremba-Niedzwiedzka K."/>
            <person name="Martijn J."/>
            <person name="Lind A.E."/>
            <person name="van Eijk R."/>
            <person name="Schleper C."/>
            <person name="Guy L."/>
            <person name="Ettema T.J."/>
        </authorList>
    </citation>
    <scope>NUCLEOTIDE SEQUENCE</scope>
</reference>
<organism evidence="1">
    <name type="scientific">marine sediment metagenome</name>
    <dbReference type="NCBI Taxonomy" id="412755"/>
    <lineage>
        <taxon>unclassified sequences</taxon>
        <taxon>metagenomes</taxon>
        <taxon>ecological metagenomes</taxon>
    </lineage>
</organism>
<evidence type="ECO:0000313" key="1">
    <source>
        <dbReference type="EMBL" id="KKK69140.1"/>
    </source>
</evidence>
<accession>A0A0F8Y688</accession>
<sequence>INSDASLIIERMAREIRSGYDFDYSNTSCDIGSDLIIFTKPKGTATTTIVYRWDAGSNTVERAEKIGGNPTGADYDVLNASQTKIGRLCFIETRLNVNSPWRITAVLAVGSKDDQLAYETYFQTTVSSRILPMDLE</sequence>
<dbReference type="AlphaFoldDB" id="A0A0F8Y688"/>
<feature type="non-terminal residue" evidence="1">
    <location>
        <position position="1"/>
    </location>
</feature>